<sequence>MSRFVIVSFLFLGWAFFELSGGTDFRPEPWPKELIASAEAAPAPAAASSSEAIAAVVPSEPQPSDEAIDLAGLDADPSTSVIEPGAGDLAPTFVSLSESLDGSPLTGGAADMAPTEVAAAAVDVRIVDANRLNVRSGPSTGDGVVGQLTRGEEVTLVSSNGSGWALVRLEGDGLEGWVADRFLTQ</sequence>
<dbReference type="PROSITE" id="PS51781">
    <property type="entry name" value="SH3B"/>
    <property type="match status" value="1"/>
</dbReference>
<gene>
    <name evidence="2" type="ORF">Wenmar_02234</name>
</gene>
<keyword evidence="3" id="KW-1185">Reference proteome</keyword>
<dbReference type="AlphaFoldDB" id="A0A0D0Q3S8"/>
<dbReference type="Proteomes" id="UP000035100">
    <property type="component" value="Unassembled WGS sequence"/>
</dbReference>
<dbReference type="Gene3D" id="2.30.30.40">
    <property type="entry name" value="SH3 Domains"/>
    <property type="match status" value="1"/>
</dbReference>
<evidence type="ECO:0000313" key="2">
    <source>
        <dbReference type="EMBL" id="KIQ69164.1"/>
    </source>
</evidence>
<accession>A0A0D0Q3S8</accession>
<dbReference type="Pfam" id="PF08239">
    <property type="entry name" value="SH3_3"/>
    <property type="match status" value="1"/>
</dbReference>
<organism evidence="2 3">
    <name type="scientific">Wenxinia marina DSM 24838</name>
    <dbReference type="NCBI Taxonomy" id="1123501"/>
    <lineage>
        <taxon>Bacteria</taxon>
        <taxon>Pseudomonadati</taxon>
        <taxon>Pseudomonadota</taxon>
        <taxon>Alphaproteobacteria</taxon>
        <taxon>Rhodobacterales</taxon>
        <taxon>Roseobacteraceae</taxon>
        <taxon>Wenxinia</taxon>
    </lineage>
</organism>
<dbReference type="STRING" id="1123501.Wenmar_02234"/>
<dbReference type="EMBL" id="AONG01000010">
    <property type="protein sequence ID" value="KIQ69164.1"/>
    <property type="molecule type" value="Genomic_DNA"/>
</dbReference>
<reference evidence="2 3" key="1">
    <citation type="submission" date="2013-01" db="EMBL/GenBank/DDBJ databases">
        <authorList>
            <person name="Fiebig A."/>
            <person name="Goeker M."/>
            <person name="Klenk H.-P.P."/>
        </authorList>
    </citation>
    <scope>NUCLEOTIDE SEQUENCE [LARGE SCALE GENOMIC DNA]</scope>
    <source>
        <strain evidence="2 3">DSM 24838</strain>
    </source>
</reference>
<evidence type="ECO:0000259" key="1">
    <source>
        <dbReference type="PROSITE" id="PS51781"/>
    </source>
</evidence>
<name>A0A0D0Q3S8_9RHOB</name>
<evidence type="ECO:0000313" key="3">
    <source>
        <dbReference type="Proteomes" id="UP000035100"/>
    </source>
</evidence>
<dbReference type="InterPro" id="IPR003646">
    <property type="entry name" value="SH3-like_bac-type"/>
</dbReference>
<comment type="caution">
    <text evidence="2">The sequence shown here is derived from an EMBL/GenBank/DDBJ whole genome shotgun (WGS) entry which is preliminary data.</text>
</comment>
<dbReference type="RefSeq" id="WP_018303719.1">
    <property type="nucleotide sequence ID" value="NZ_KB902300.1"/>
</dbReference>
<dbReference type="eggNOG" id="COG3103">
    <property type="taxonomic scope" value="Bacteria"/>
</dbReference>
<feature type="domain" description="SH3b" evidence="1">
    <location>
        <begin position="122"/>
        <end position="185"/>
    </location>
</feature>
<protein>
    <submittedName>
        <fullName evidence="2">Bacterial SH3 domain protein</fullName>
    </submittedName>
</protein>
<proteinExistence type="predicted"/>
<dbReference type="OrthoDB" id="7857759at2"/>